<keyword evidence="1" id="KW-1133">Transmembrane helix</keyword>
<evidence type="ECO:0000313" key="3">
    <source>
        <dbReference type="Proteomes" id="UP000297258"/>
    </source>
</evidence>
<proteinExistence type="predicted"/>
<dbReference type="OrthoDB" id="9812136at2"/>
<evidence type="ECO:0000313" key="2">
    <source>
        <dbReference type="EMBL" id="TFW33101.1"/>
    </source>
</evidence>
<dbReference type="InterPro" id="IPR007211">
    <property type="entry name" value="DUF378"/>
</dbReference>
<evidence type="ECO:0000256" key="1">
    <source>
        <dbReference type="SAM" id="Phobius"/>
    </source>
</evidence>
<dbReference type="PANTHER" id="PTHR37304">
    <property type="entry name" value="MEMBRANE PROTEIN-RELATED"/>
    <property type="match status" value="1"/>
</dbReference>
<dbReference type="Proteomes" id="UP000297258">
    <property type="component" value="Unassembled WGS sequence"/>
</dbReference>
<keyword evidence="1" id="KW-0472">Membrane</keyword>
<reference evidence="2 3" key="1">
    <citation type="submission" date="2019-03" db="EMBL/GenBank/DDBJ databases">
        <title>Draft genome of Massilia hortus sp. nov., a novel bacterial species of the Oxalobacteraceae family.</title>
        <authorList>
            <person name="Peta V."/>
            <person name="Raths R."/>
            <person name="Bucking H."/>
        </authorList>
    </citation>
    <scope>NUCLEOTIDE SEQUENCE [LARGE SCALE GENOMIC DNA]</scope>
    <source>
        <strain evidence="2 3">ONC3</strain>
    </source>
</reference>
<keyword evidence="1" id="KW-0812">Transmembrane</keyword>
<dbReference type="AlphaFoldDB" id="A0A4Y9T562"/>
<gene>
    <name evidence="2" type="ORF">E4O92_07500</name>
</gene>
<feature type="transmembrane region" description="Helical" evidence="1">
    <location>
        <begin position="26"/>
        <end position="49"/>
    </location>
</feature>
<keyword evidence="3" id="KW-1185">Reference proteome</keyword>
<dbReference type="PANTHER" id="PTHR37304:SF1">
    <property type="entry name" value="MEMBRANE PROTEIN"/>
    <property type="match status" value="1"/>
</dbReference>
<sequence>MATISPTMDRRQIPDRRVALRVRTRSALGAIDYIAMVLLIIGGLNWAMVGLFDVNVVADLFGVRSPGTRLIYILVGAAALYSIYLTGKVRRPRSS</sequence>
<organism evidence="2 3">
    <name type="scientific">Massilia horti</name>
    <dbReference type="NCBI Taxonomy" id="2562153"/>
    <lineage>
        <taxon>Bacteria</taxon>
        <taxon>Pseudomonadati</taxon>
        <taxon>Pseudomonadota</taxon>
        <taxon>Betaproteobacteria</taxon>
        <taxon>Burkholderiales</taxon>
        <taxon>Oxalobacteraceae</taxon>
        <taxon>Telluria group</taxon>
        <taxon>Massilia</taxon>
    </lineage>
</organism>
<dbReference type="RefSeq" id="WP_135189143.1">
    <property type="nucleotide sequence ID" value="NZ_SPUM01000045.1"/>
</dbReference>
<accession>A0A4Y9T562</accession>
<comment type="caution">
    <text evidence="2">The sequence shown here is derived from an EMBL/GenBank/DDBJ whole genome shotgun (WGS) entry which is preliminary data.</text>
</comment>
<dbReference type="Pfam" id="PF04070">
    <property type="entry name" value="DUF378"/>
    <property type="match status" value="1"/>
</dbReference>
<name>A0A4Y9T562_9BURK</name>
<feature type="transmembrane region" description="Helical" evidence="1">
    <location>
        <begin position="69"/>
        <end position="87"/>
    </location>
</feature>
<protein>
    <submittedName>
        <fullName evidence="2">DUF378 domain-containing protein</fullName>
    </submittedName>
</protein>
<dbReference type="EMBL" id="SPUM01000045">
    <property type="protein sequence ID" value="TFW33101.1"/>
    <property type="molecule type" value="Genomic_DNA"/>
</dbReference>